<gene>
    <name evidence="6" type="ORF">Poli38472_009128</name>
</gene>
<evidence type="ECO:0000256" key="1">
    <source>
        <dbReference type="ARBA" id="ARBA00004496"/>
    </source>
</evidence>
<sequence>MATTDESRDAATRERWTVEQLELKTRLVTEDPVTWVLEQGPDETEEEEKPRRPLQRIAGVDISFLKGSNEHACASIVVMEYPSFAVLYEAFTYVSLPAPYIAGFLAFREVPALTKLYEDLIKRCPEHIPDVILVDGNGVLHPQGFGLASHFGVLANIPTIGVGKTFLHVDGLTKPDIKKLMQDAKAAGQQVVKIQGHSGRIWGAAICGPAGVQNPVYVSVGHLISLDTALAIAMACSQYRIPEPIRQADLRSRVEIRKWENDGTVDTTLDRFVRR</sequence>
<dbReference type="Pfam" id="PF04493">
    <property type="entry name" value="Endonuclease_5"/>
    <property type="match status" value="1"/>
</dbReference>
<reference evidence="6" key="1">
    <citation type="submission" date="2019-03" db="EMBL/GenBank/DDBJ databases">
        <title>Long read genome sequence of the mycoparasitic Pythium oligandrum ATCC 38472 isolated from sugarbeet rhizosphere.</title>
        <authorList>
            <person name="Gaulin E."/>
        </authorList>
    </citation>
    <scope>NUCLEOTIDE SEQUENCE</scope>
    <source>
        <strain evidence="6">ATCC 38472_TT</strain>
    </source>
</reference>
<accession>A0A8K1CLM3</accession>
<dbReference type="GO" id="GO:0005737">
    <property type="term" value="C:cytoplasm"/>
    <property type="evidence" value="ECO:0007669"/>
    <property type="project" value="UniProtKB-SubCell"/>
</dbReference>
<dbReference type="EMBL" id="SPLM01000038">
    <property type="protein sequence ID" value="TMW64961.1"/>
    <property type="molecule type" value="Genomic_DNA"/>
</dbReference>
<dbReference type="InterPro" id="IPR007581">
    <property type="entry name" value="Endonuclease-V"/>
</dbReference>
<comment type="caution">
    <text evidence="6">The sequence shown here is derived from an EMBL/GenBank/DDBJ whole genome shotgun (WGS) entry which is preliminary data.</text>
</comment>
<comment type="subcellular location">
    <subcellularLocation>
        <location evidence="1">Cytoplasm</location>
    </subcellularLocation>
</comment>
<dbReference type="Gene3D" id="3.30.2170.10">
    <property type="entry name" value="archaeoglobus fulgidus dsm 4304 superfamily"/>
    <property type="match status" value="1"/>
</dbReference>
<evidence type="ECO:0000256" key="4">
    <source>
        <dbReference type="ARBA" id="ARBA00022759"/>
    </source>
</evidence>
<dbReference type="HAMAP" id="MF_00801">
    <property type="entry name" value="Endonuclease_5"/>
    <property type="match status" value="1"/>
</dbReference>
<dbReference type="PANTHER" id="PTHR28511:SF1">
    <property type="entry name" value="ENDONUCLEASE V"/>
    <property type="match status" value="1"/>
</dbReference>
<keyword evidence="7" id="KW-1185">Reference proteome</keyword>
<evidence type="ECO:0000313" key="7">
    <source>
        <dbReference type="Proteomes" id="UP000794436"/>
    </source>
</evidence>
<protein>
    <recommendedName>
        <fullName evidence="8">Endonuclease V</fullName>
    </recommendedName>
</protein>
<evidence type="ECO:0000256" key="2">
    <source>
        <dbReference type="ARBA" id="ARBA00022490"/>
    </source>
</evidence>
<dbReference type="GO" id="GO:0006281">
    <property type="term" value="P:DNA repair"/>
    <property type="evidence" value="ECO:0007669"/>
    <property type="project" value="InterPro"/>
</dbReference>
<dbReference type="CDD" id="cd06559">
    <property type="entry name" value="Endonuclease_V"/>
    <property type="match status" value="1"/>
</dbReference>
<dbReference type="PANTHER" id="PTHR28511">
    <property type="entry name" value="ENDONUCLEASE V"/>
    <property type="match status" value="1"/>
</dbReference>
<evidence type="ECO:0000256" key="3">
    <source>
        <dbReference type="ARBA" id="ARBA00022722"/>
    </source>
</evidence>
<keyword evidence="3" id="KW-0540">Nuclease</keyword>
<keyword evidence="2" id="KW-0963">Cytoplasm</keyword>
<evidence type="ECO:0000313" key="6">
    <source>
        <dbReference type="EMBL" id="TMW64961.1"/>
    </source>
</evidence>
<dbReference type="GO" id="GO:0003727">
    <property type="term" value="F:single-stranded RNA binding"/>
    <property type="evidence" value="ECO:0007669"/>
    <property type="project" value="TreeGrafter"/>
</dbReference>
<evidence type="ECO:0008006" key="8">
    <source>
        <dbReference type="Google" id="ProtNLM"/>
    </source>
</evidence>
<organism evidence="6 7">
    <name type="scientific">Pythium oligandrum</name>
    <name type="common">Mycoparasitic fungus</name>
    <dbReference type="NCBI Taxonomy" id="41045"/>
    <lineage>
        <taxon>Eukaryota</taxon>
        <taxon>Sar</taxon>
        <taxon>Stramenopiles</taxon>
        <taxon>Oomycota</taxon>
        <taxon>Peronosporomycetes</taxon>
        <taxon>Pythiales</taxon>
        <taxon>Pythiaceae</taxon>
        <taxon>Pythium</taxon>
    </lineage>
</organism>
<dbReference type="AlphaFoldDB" id="A0A8K1CLM3"/>
<evidence type="ECO:0000256" key="5">
    <source>
        <dbReference type="ARBA" id="ARBA00022801"/>
    </source>
</evidence>
<dbReference type="GO" id="GO:0016891">
    <property type="term" value="F:RNA endonuclease activity producing 5'-phosphomonoesters, hydrolytic mechanism"/>
    <property type="evidence" value="ECO:0007669"/>
    <property type="project" value="TreeGrafter"/>
</dbReference>
<dbReference type="Proteomes" id="UP000794436">
    <property type="component" value="Unassembled WGS sequence"/>
</dbReference>
<keyword evidence="4" id="KW-0255">Endonuclease</keyword>
<proteinExistence type="inferred from homology"/>
<dbReference type="OrthoDB" id="20018at2759"/>
<keyword evidence="5" id="KW-0378">Hydrolase</keyword>
<name>A0A8K1CLM3_PYTOL</name>
<dbReference type="GO" id="GO:0005730">
    <property type="term" value="C:nucleolus"/>
    <property type="evidence" value="ECO:0007669"/>
    <property type="project" value="TreeGrafter"/>
</dbReference>